<dbReference type="SMART" id="SM00382">
    <property type="entry name" value="AAA"/>
    <property type="match status" value="1"/>
</dbReference>
<dbReference type="InterPro" id="IPR003439">
    <property type="entry name" value="ABC_transporter-like_ATP-bd"/>
</dbReference>
<accession>A0AA46TFN0</accession>
<dbReference type="Pfam" id="PF08352">
    <property type="entry name" value="oligo_HPY"/>
    <property type="match status" value="1"/>
</dbReference>
<dbReference type="EMBL" id="CP094970">
    <property type="protein sequence ID" value="UYM04236.1"/>
    <property type="molecule type" value="Genomic_DNA"/>
</dbReference>
<dbReference type="AlphaFoldDB" id="A0AA46TFN0"/>
<evidence type="ECO:0000256" key="4">
    <source>
        <dbReference type="ARBA" id="ARBA00022840"/>
    </source>
</evidence>
<dbReference type="SUPFAM" id="SSF52540">
    <property type="entry name" value="P-loop containing nucleoside triphosphate hydrolases"/>
    <property type="match status" value="1"/>
</dbReference>
<sequence length="322" mass="35119">MKTLELTDLIKTYAVRRGVLGRRSGSVQAVSGVSIRVPAGTTYGLVGETGCGKSTLGRCAARLNEPDDGTVMVGDDEITRLRGGQLRDVRRKVQTVFQDPFASLNPRMSIRSIVREPLTIHGLHAGKRDERVRALLEQVGLNPEWAGRYPHELSGGQRQRVGIARALAVEPDVIVLDEPVSALDVSVQAGVLNLLCDLQDTLGLTYLFISHDLSVVRHLSHQVGVMYLGRIVESGPADEVYATPRHPYTQALLSSIPLPDPRAERTRERIVLTGDLPSPMSPPPGCHFHTRCTKATEICSRLVPETRMTPAGQSVACHHAEL</sequence>
<name>A0AA46TFN0_9ACTN</name>
<dbReference type="Proteomes" id="UP001164390">
    <property type="component" value="Chromosome"/>
</dbReference>
<dbReference type="InterPro" id="IPR050319">
    <property type="entry name" value="ABC_transp_ATP-bind"/>
</dbReference>
<dbReference type="GO" id="GO:0055085">
    <property type="term" value="P:transmembrane transport"/>
    <property type="evidence" value="ECO:0007669"/>
    <property type="project" value="UniProtKB-ARBA"/>
</dbReference>
<dbReference type="InterPro" id="IPR013563">
    <property type="entry name" value="Oligopep_ABC_C"/>
</dbReference>
<dbReference type="RefSeq" id="WP_271632901.1">
    <property type="nucleotide sequence ID" value="NZ_CP094970.1"/>
</dbReference>
<keyword evidence="2" id="KW-0813">Transport</keyword>
<dbReference type="GO" id="GO:0015833">
    <property type="term" value="P:peptide transport"/>
    <property type="evidence" value="ECO:0007669"/>
    <property type="project" value="InterPro"/>
</dbReference>
<dbReference type="PANTHER" id="PTHR43776:SF7">
    <property type="entry name" value="D,D-DIPEPTIDE TRANSPORT ATP-BINDING PROTEIN DDPF-RELATED"/>
    <property type="match status" value="1"/>
</dbReference>
<evidence type="ECO:0000313" key="6">
    <source>
        <dbReference type="EMBL" id="UYM04236.1"/>
    </source>
</evidence>
<reference evidence="6" key="1">
    <citation type="submission" date="2022-01" db="EMBL/GenBank/DDBJ databases">
        <title>Nocardioidaceae gen. sp. A5X3R13.</title>
        <authorList>
            <person name="Lopez Marin M.A."/>
            <person name="Uhlik O."/>
        </authorList>
    </citation>
    <scope>NUCLEOTIDE SEQUENCE</scope>
    <source>
        <strain evidence="6">A5X3R13</strain>
    </source>
</reference>
<evidence type="ECO:0000259" key="5">
    <source>
        <dbReference type="PROSITE" id="PS50893"/>
    </source>
</evidence>
<gene>
    <name evidence="6" type="ORF">L0C25_17045</name>
</gene>
<dbReference type="CDD" id="cd03257">
    <property type="entry name" value="ABC_NikE_OppD_transporters"/>
    <property type="match status" value="1"/>
</dbReference>
<dbReference type="PROSITE" id="PS50893">
    <property type="entry name" value="ABC_TRANSPORTER_2"/>
    <property type="match status" value="1"/>
</dbReference>
<dbReference type="InterPro" id="IPR003593">
    <property type="entry name" value="AAA+_ATPase"/>
</dbReference>
<dbReference type="PANTHER" id="PTHR43776">
    <property type="entry name" value="TRANSPORT ATP-BINDING PROTEIN"/>
    <property type="match status" value="1"/>
</dbReference>
<keyword evidence="7" id="KW-1185">Reference proteome</keyword>
<dbReference type="Gene3D" id="3.40.50.300">
    <property type="entry name" value="P-loop containing nucleotide triphosphate hydrolases"/>
    <property type="match status" value="1"/>
</dbReference>
<comment type="similarity">
    <text evidence="1">Belongs to the ABC transporter superfamily.</text>
</comment>
<dbReference type="KEGG" id="sgrg:L0C25_17045"/>
<evidence type="ECO:0000256" key="3">
    <source>
        <dbReference type="ARBA" id="ARBA00022741"/>
    </source>
</evidence>
<dbReference type="PROSITE" id="PS00211">
    <property type="entry name" value="ABC_TRANSPORTER_1"/>
    <property type="match status" value="1"/>
</dbReference>
<feature type="domain" description="ABC transporter" evidence="5">
    <location>
        <begin position="4"/>
        <end position="253"/>
    </location>
</feature>
<dbReference type="NCBIfam" id="TIGR01727">
    <property type="entry name" value="oligo_HPY"/>
    <property type="match status" value="1"/>
</dbReference>
<dbReference type="FunFam" id="3.40.50.300:FF:000016">
    <property type="entry name" value="Oligopeptide ABC transporter ATP-binding component"/>
    <property type="match status" value="1"/>
</dbReference>
<keyword evidence="4 6" id="KW-0067">ATP-binding</keyword>
<dbReference type="GO" id="GO:0016887">
    <property type="term" value="F:ATP hydrolysis activity"/>
    <property type="evidence" value="ECO:0007669"/>
    <property type="project" value="InterPro"/>
</dbReference>
<dbReference type="GO" id="GO:0005524">
    <property type="term" value="F:ATP binding"/>
    <property type="evidence" value="ECO:0007669"/>
    <property type="project" value="UniProtKB-KW"/>
</dbReference>
<dbReference type="Pfam" id="PF00005">
    <property type="entry name" value="ABC_tran"/>
    <property type="match status" value="1"/>
</dbReference>
<dbReference type="InterPro" id="IPR027417">
    <property type="entry name" value="P-loop_NTPase"/>
</dbReference>
<evidence type="ECO:0000256" key="1">
    <source>
        <dbReference type="ARBA" id="ARBA00005417"/>
    </source>
</evidence>
<organism evidence="6 7">
    <name type="scientific">Solicola gregarius</name>
    <dbReference type="NCBI Taxonomy" id="2908642"/>
    <lineage>
        <taxon>Bacteria</taxon>
        <taxon>Bacillati</taxon>
        <taxon>Actinomycetota</taxon>
        <taxon>Actinomycetes</taxon>
        <taxon>Propionibacteriales</taxon>
        <taxon>Nocardioidaceae</taxon>
        <taxon>Solicola</taxon>
    </lineage>
</organism>
<proteinExistence type="inferred from homology"/>
<evidence type="ECO:0000313" key="7">
    <source>
        <dbReference type="Proteomes" id="UP001164390"/>
    </source>
</evidence>
<protein>
    <submittedName>
        <fullName evidence="6">ATP-binding cassette domain-containing protein</fullName>
    </submittedName>
</protein>
<dbReference type="InterPro" id="IPR017871">
    <property type="entry name" value="ABC_transporter-like_CS"/>
</dbReference>
<keyword evidence="3" id="KW-0547">Nucleotide-binding</keyword>
<evidence type="ECO:0000256" key="2">
    <source>
        <dbReference type="ARBA" id="ARBA00022448"/>
    </source>
</evidence>